<dbReference type="WBParaSite" id="ALUE_0001054901-mRNA-1">
    <property type="protein sequence ID" value="ALUE_0001054901-mRNA-1"/>
    <property type="gene ID" value="ALUE_0001054901"/>
</dbReference>
<organism evidence="2 3">
    <name type="scientific">Ascaris lumbricoides</name>
    <name type="common">Giant roundworm</name>
    <dbReference type="NCBI Taxonomy" id="6252"/>
    <lineage>
        <taxon>Eukaryota</taxon>
        <taxon>Metazoa</taxon>
        <taxon>Ecdysozoa</taxon>
        <taxon>Nematoda</taxon>
        <taxon>Chromadorea</taxon>
        <taxon>Rhabditida</taxon>
        <taxon>Spirurina</taxon>
        <taxon>Ascaridomorpha</taxon>
        <taxon>Ascaridoidea</taxon>
        <taxon>Ascarididae</taxon>
        <taxon>Ascaris</taxon>
    </lineage>
</organism>
<sequence length="70" mass="8187">MEKRNMFNYSLLLILLITICINDAKLFGRTLDKDTQLRIQGYCNWQCKEDGYEKSDYLNICASDVINMEG</sequence>
<evidence type="ECO:0000256" key="1">
    <source>
        <dbReference type="SAM" id="SignalP"/>
    </source>
</evidence>
<dbReference type="AlphaFoldDB" id="A0A0M3I287"/>
<evidence type="ECO:0000313" key="2">
    <source>
        <dbReference type="Proteomes" id="UP000036681"/>
    </source>
</evidence>
<reference evidence="3" key="1">
    <citation type="submission" date="2017-02" db="UniProtKB">
        <authorList>
            <consortium name="WormBaseParasite"/>
        </authorList>
    </citation>
    <scope>IDENTIFICATION</scope>
</reference>
<name>A0A0M3I287_ASCLU</name>
<feature type="signal peptide" evidence="1">
    <location>
        <begin position="1"/>
        <end position="24"/>
    </location>
</feature>
<dbReference type="Proteomes" id="UP000036681">
    <property type="component" value="Unplaced"/>
</dbReference>
<keyword evidence="1" id="KW-0732">Signal</keyword>
<keyword evidence="2" id="KW-1185">Reference proteome</keyword>
<protein>
    <submittedName>
        <fullName evidence="3">Secreted protein</fullName>
    </submittedName>
</protein>
<accession>A0A0M3I287</accession>
<evidence type="ECO:0000313" key="3">
    <source>
        <dbReference type="WBParaSite" id="ALUE_0001054901-mRNA-1"/>
    </source>
</evidence>
<feature type="chain" id="PRO_5005656804" evidence="1">
    <location>
        <begin position="25"/>
        <end position="70"/>
    </location>
</feature>
<proteinExistence type="predicted"/>